<evidence type="ECO:0000313" key="4">
    <source>
        <dbReference type="Proteomes" id="UP000193487"/>
    </source>
</evidence>
<keyword evidence="4" id="KW-1185">Reference proteome</keyword>
<reference evidence="3 4" key="1">
    <citation type="submission" date="2016-01" db="EMBL/GenBank/DDBJ databases">
        <title>The new phylogeny of the genus Mycobacterium.</title>
        <authorList>
            <person name="Tarcisio F."/>
            <person name="Conor M."/>
            <person name="Antonella G."/>
            <person name="Elisabetta G."/>
            <person name="Giulia F.S."/>
            <person name="Sara T."/>
            <person name="Anna F."/>
            <person name="Clotilde B."/>
            <person name="Roberto B."/>
            <person name="Veronica D.S."/>
            <person name="Fabio R."/>
            <person name="Monica P."/>
            <person name="Olivier J."/>
            <person name="Enrico T."/>
            <person name="Nicola S."/>
        </authorList>
    </citation>
    <scope>NUCLEOTIDE SEQUENCE [LARGE SCALE GENOMIC DNA]</scope>
    <source>
        <strain evidence="3 4">DSM 45166</strain>
    </source>
</reference>
<feature type="compositionally biased region" description="Low complexity" evidence="2">
    <location>
        <begin position="403"/>
        <end position="415"/>
    </location>
</feature>
<evidence type="ECO:0000256" key="2">
    <source>
        <dbReference type="SAM" id="MobiDB-lite"/>
    </source>
</evidence>
<accession>A0A1X1YD53</accession>
<dbReference type="Proteomes" id="UP000193487">
    <property type="component" value="Unassembled WGS sequence"/>
</dbReference>
<dbReference type="EMBL" id="LQPE01000027">
    <property type="protein sequence ID" value="ORW09027.1"/>
    <property type="molecule type" value="Genomic_DNA"/>
</dbReference>
<feature type="region of interest" description="Disordered" evidence="2">
    <location>
        <begin position="166"/>
        <end position="194"/>
    </location>
</feature>
<feature type="coiled-coil region" evidence="1">
    <location>
        <begin position="131"/>
        <end position="158"/>
    </location>
</feature>
<evidence type="ECO:0000256" key="1">
    <source>
        <dbReference type="SAM" id="Coils"/>
    </source>
</evidence>
<feature type="region of interest" description="Disordered" evidence="2">
    <location>
        <begin position="402"/>
        <end position="470"/>
    </location>
</feature>
<keyword evidence="1" id="KW-0175">Coiled coil</keyword>
<feature type="coiled-coil region" evidence="1">
    <location>
        <begin position="204"/>
        <end position="255"/>
    </location>
</feature>
<proteinExistence type="predicted"/>
<dbReference type="AlphaFoldDB" id="A0A1X1YD53"/>
<sequence>MTRVGLCIADLQEWDAEQISEFAEAAAARARHSREAAQNIPNLPVFTTWHGEAASTAQEGLAKTGGKMELSAQDAFKVALGAGHAAQEVAAVKKELADIFAEANAMPAVHIDTKTNTVSPPDTTGWADEDVQKVKTKVEELQHKISALLLKAEKANTDLAAVLRAGTGTQTPDGQPSGDPPSDPNAPNAKSTLDDLGRANNQAVVDAMARVKAAQKALDEASKAAYTHGAGSPEAQAALAKLSELKKNLATALDDLGKIPNYSGIDPKSVTIGPDGKLLFNYTLNGQTMQVTGSLKNGTGEIFDQGTHAYYTYKDGKLVGTRILDEGRALPDDQLLQNAVFGAVGAGPTAMAGKAGAEAAWQGLRALFTREALAGITSDNVLPRALSAAEIRASMATAELDGHAPVPHAPVGPAAEHPTPLPAGDHPAPPVTHDHPLPESGPHDSPLPGGDGAHPLPPEPATSGPAFTLDNPLDHMAPELRALSEQHLTGSGETVLGPYSPVGGGQSYIDVAQQHGASYFDIGEAWNAATPTERLAANQHVLDMAIANRDSITLSVPFSTVRPDTYTAAEIRYLELHGYRQVSETRWVPSGGGS</sequence>
<dbReference type="OrthoDB" id="4509678at2"/>
<organism evidence="3 4">
    <name type="scientific">Mycobacterium kyorinense</name>
    <dbReference type="NCBI Taxonomy" id="487514"/>
    <lineage>
        <taxon>Bacteria</taxon>
        <taxon>Bacillati</taxon>
        <taxon>Actinomycetota</taxon>
        <taxon>Actinomycetes</taxon>
        <taxon>Mycobacteriales</taxon>
        <taxon>Mycobacteriaceae</taxon>
        <taxon>Mycobacterium</taxon>
    </lineage>
</organism>
<name>A0A1X1YD53_9MYCO</name>
<evidence type="ECO:0000313" key="3">
    <source>
        <dbReference type="EMBL" id="ORW09027.1"/>
    </source>
</evidence>
<dbReference type="RefSeq" id="WP_052425662.1">
    <property type="nucleotide sequence ID" value="NZ_BBKA01000089.1"/>
</dbReference>
<gene>
    <name evidence="3" type="ORF">AWC14_22200</name>
</gene>
<comment type="caution">
    <text evidence="3">The sequence shown here is derived from an EMBL/GenBank/DDBJ whole genome shotgun (WGS) entry which is preliminary data.</text>
</comment>
<protein>
    <submittedName>
        <fullName evidence="3">Uncharacterized protein</fullName>
    </submittedName>
</protein>